<evidence type="ECO:0000256" key="1">
    <source>
        <dbReference type="SAM" id="Phobius"/>
    </source>
</evidence>
<keyword evidence="1" id="KW-1133">Transmembrane helix</keyword>
<proteinExistence type="predicted"/>
<protein>
    <recommendedName>
        <fullName evidence="4">Integral membrane protein</fullName>
    </recommendedName>
</protein>
<sequence>MLPPPAETGGSAVACTAVFCCFALAAVAGLLAARAGYRGKVCDGRAGYDVPERVKRDPELRREADRLVAFWCTGAAVLSVAPLVPVGDVLLHGGDKSIPTWGLLVLALYGLVVVTVGAYPYEKIKHMGARAGR</sequence>
<feature type="transmembrane region" description="Helical" evidence="1">
    <location>
        <begin position="98"/>
        <end position="121"/>
    </location>
</feature>
<feature type="transmembrane region" description="Helical" evidence="1">
    <location>
        <begin position="67"/>
        <end position="86"/>
    </location>
</feature>
<keyword evidence="1" id="KW-0472">Membrane</keyword>
<keyword evidence="3" id="KW-1185">Reference proteome</keyword>
<dbReference type="EMBL" id="BMMP01000002">
    <property type="protein sequence ID" value="GGO44291.1"/>
    <property type="molecule type" value="Genomic_DNA"/>
</dbReference>
<evidence type="ECO:0008006" key="4">
    <source>
        <dbReference type="Google" id="ProtNLM"/>
    </source>
</evidence>
<reference evidence="3" key="1">
    <citation type="journal article" date="2019" name="Int. J. Syst. Evol. Microbiol.">
        <title>The Global Catalogue of Microorganisms (GCM) 10K type strain sequencing project: providing services to taxonomists for standard genome sequencing and annotation.</title>
        <authorList>
            <consortium name="The Broad Institute Genomics Platform"/>
            <consortium name="The Broad Institute Genome Sequencing Center for Infectious Disease"/>
            <person name="Wu L."/>
            <person name="Ma J."/>
        </authorList>
    </citation>
    <scope>NUCLEOTIDE SEQUENCE [LARGE SCALE GENOMIC DNA]</scope>
    <source>
        <strain evidence="3">CGMCC 4.7178</strain>
    </source>
</reference>
<name>A0ABQ2LXI3_9ACTN</name>
<accession>A0ABQ2LXI3</accession>
<gene>
    <name evidence="2" type="ORF">GCM10012287_09530</name>
</gene>
<evidence type="ECO:0000313" key="3">
    <source>
        <dbReference type="Proteomes" id="UP000631535"/>
    </source>
</evidence>
<organism evidence="2 3">
    <name type="scientific">Streptomyces daqingensis</name>
    <dbReference type="NCBI Taxonomy" id="1472640"/>
    <lineage>
        <taxon>Bacteria</taxon>
        <taxon>Bacillati</taxon>
        <taxon>Actinomycetota</taxon>
        <taxon>Actinomycetes</taxon>
        <taxon>Kitasatosporales</taxon>
        <taxon>Streptomycetaceae</taxon>
        <taxon>Streptomyces</taxon>
    </lineage>
</organism>
<dbReference type="Proteomes" id="UP000631535">
    <property type="component" value="Unassembled WGS sequence"/>
</dbReference>
<evidence type="ECO:0000313" key="2">
    <source>
        <dbReference type="EMBL" id="GGO44291.1"/>
    </source>
</evidence>
<keyword evidence="1" id="KW-0812">Transmembrane</keyword>
<feature type="transmembrane region" description="Helical" evidence="1">
    <location>
        <begin position="12"/>
        <end position="33"/>
    </location>
</feature>
<comment type="caution">
    <text evidence="2">The sequence shown here is derived from an EMBL/GenBank/DDBJ whole genome shotgun (WGS) entry which is preliminary data.</text>
</comment>